<accession>X1MKH0</accession>
<protein>
    <submittedName>
        <fullName evidence="1">Uncharacterized protein</fullName>
    </submittedName>
</protein>
<reference evidence="1" key="1">
    <citation type="journal article" date="2014" name="Front. Microbiol.">
        <title>High frequency of phylogenetically diverse reductive dehalogenase-homologous genes in deep subseafloor sedimentary metagenomes.</title>
        <authorList>
            <person name="Kawai M."/>
            <person name="Futagami T."/>
            <person name="Toyoda A."/>
            <person name="Takaki Y."/>
            <person name="Nishi S."/>
            <person name="Hori S."/>
            <person name="Arai W."/>
            <person name="Tsubouchi T."/>
            <person name="Morono Y."/>
            <person name="Uchiyama I."/>
            <person name="Ito T."/>
            <person name="Fujiyama A."/>
            <person name="Inagaki F."/>
            <person name="Takami H."/>
        </authorList>
    </citation>
    <scope>NUCLEOTIDE SEQUENCE</scope>
    <source>
        <strain evidence="1">Expedition CK06-06</strain>
    </source>
</reference>
<dbReference type="EMBL" id="BARV01020833">
    <property type="protein sequence ID" value="GAI18541.1"/>
    <property type="molecule type" value="Genomic_DNA"/>
</dbReference>
<proteinExistence type="predicted"/>
<gene>
    <name evidence="1" type="ORF">S06H3_34666</name>
</gene>
<name>X1MKH0_9ZZZZ</name>
<evidence type="ECO:0000313" key="1">
    <source>
        <dbReference type="EMBL" id="GAI18541.1"/>
    </source>
</evidence>
<organism evidence="1">
    <name type="scientific">marine sediment metagenome</name>
    <dbReference type="NCBI Taxonomy" id="412755"/>
    <lineage>
        <taxon>unclassified sequences</taxon>
        <taxon>metagenomes</taxon>
        <taxon>ecological metagenomes</taxon>
    </lineage>
</organism>
<sequence length="86" mass="10190">FKSEKIKNIGSKEWKAFIKAVDNFAKQQTKETEIYPKEDDFCLLSLQPLSKEAQKLILKYWAFVKSQVEVETKKSTRTTRQTYRIL</sequence>
<feature type="non-terminal residue" evidence="1">
    <location>
        <position position="1"/>
    </location>
</feature>
<dbReference type="AlphaFoldDB" id="X1MKH0"/>
<comment type="caution">
    <text evidence="1">The sequence shown here is derived from an EMBL/GenBank/DDBJ whole genome shotgun (WGS) entry which is preliminary data.</text>
</comment>